<protein>
    <submittedName>
        <fullName evidence="14">TonB-dependent receptor</fullName>
    </submittedName>
</protein>
<feature type="domain" description="TonB-dependent receptor-like beta-barrel" evidence="12">
    <location>
        <begin position="495"/>
        <end position="893"/>
    </location>
</feature>
<proteinExistence type="inferred from homology"/>
<gene>
    <name evidence="14" type="ORF">EO081_02715</name>
</gene>
<feature type="region of interest" description="Disordered" evidence="10">
    <location>
        <begin position="24"/>
        <end position="62"/>
    </location>
</feature>
<dbReference type="InterPro" id="IPR012910">
    <property type="entry name" value="Plug_dom"/>
</dbReference>
<keyword evidence="11" id="KW-0732">Signal</keyword>
<evidence type="ECO:0000256" key="1">
    <source>
        <dbReference type="ARBA" id="ARBA00004571"/>
    </source>
</evidence>
<dbReference type="InterPro" id="IPR037066">
    <property type="entry name" value="Plug_dom_sf"/>
</dbReference>
<accession>A0A4Q2IZ56</accession>
<evidence type="ECO:0000256" key="6">
    <source>
        <dbReference type="ARBA" id="ARBA00023136"/>
    </source>
</evidence>
<keyword evidence="6 8" id="KW-0472">Membrane</keyword>
<dbReference type="PANTHER" id="PTHR40980">
    <property type="entry name" value="PLUG DOMAIN-CONTAINING PROTEIN"/>
    <property type="match status" value="1"/>
</dbReference>
<dbReference type="GO" id="GO:0009279">
    <property type="term" value="C:cell outer membrane"/>
    <property type="evidence" value="ECO:0007669"/>
    <property type="project" value="UniProtKB-SubCell"/>
</dbReference>
<reference evidence="14 15" key="1">
    <citation type="submission" date="2019-01" db="EMBL/GenBank/DDBJ databases">
        <title>Sphingomonas mucosissima sp. nov. and Sphingomonas desiccabilis sp. nov., from biological soil crusts in the Colorado Plateau, USA.</title>
        <authorList>
            <person name="Zhu D."/>
        </authorList>
    </citation>
    <scope>NUCLEOTIDE SEQUENCE [LARGE SCALE GENOMIC DNA]</scope>
    <source>
        <strain evidence="14 15">CP1D</strain>
    </source>
</reference>
<comment type="subcellular location">
    <subcellularLocation>
        <location evidence="1 8">Cell outer membrane</location>
        <topology evidence="1 8">Multi-pass membrane protein</topology>
    </subcellularLocation>
</comment>
<dbReference type="AlphaFoldDB" id="A0A4Q2IZ56"/>
<dbReference type="CDD" id="cd01347">
    <property type="entry name" value="ligand_gated_channel"/>
    <property type="match status" value="1"/>
</dbReference>
<evidence type="ECO:0000313" key="14">
    <source>
        <dbReference type="EMBL" id="RXZ34610.1"/>
    </source>
</evidence>
<evidence type="ECO:0000256" key="8">
    <source>
        <dbReference type="PROSITE-ProRule" id="PRU01360"/>
    </source>
</evidence>
<evidence type="ECO:0000256" key="2">
    <source>
        <dbReference type="ARBA" id="ARBA00022448"/>
    </source>
</evidence>
<dbReference type="InterPro" id="IPR036942">
    <property type="entry name" value="Beta-barrel_TonB_sf"/>
</dbReference>
<keyword evidence="7 8" id="KW-0998">Cell outer membrane</keyword>
<keyword evidence="4 8" id="KW-0812">Transmembrane</keyword>
<dbReference type="NCBIfam" id="TIGR01782">
    <property type="entry name" value="TonB-Xanth-Caul"/>
    <property type="match status" value="1"/>
</dbReference>
<evidence type="ECO:0000256" key="7">
    <source>
        <dbReference type="ARBA" id="ARBA00023237"/>
    </source>
</evidence>
<evidence type="ECO:0000256" key="10">
    <source>
        <dbReference type="SAM" id="MobiDB-lite"/>
    </source>
</evidence>
<dbReference type="RefSeq" id="WP_129340396.1">
    <property type="nucleotide sequence ID" value="NZ_JACIDD010000001.1"/>
</dbReference>
<keyword evidence="5 9" id="KW-0798">TonB box</keyword>
<evidence type="ECO:0000313" key="15">
    <source>
        <dbReference type="Proteomes" id="UP000292347"/>
    </source>
</evidence>
<dbReference type="Gene3D" id="2.40.170.20">
    <property type="entry name" value="TonB-dependent receptor, beta-barrel domain"/>
    <property type="match status" value="1"/>
</dbReference>
<evidence type="ECO:0000256" key="3">
    <source>
        <dbReference type="ARBA" id="ARBA00022452"/>
    </source>
</evidence>
<feature type="chain" id="PRO_5043512331" evidence="11">
    <location>
        <begin position="23"/>
        <end position="926"/>
    </location>
</feature>
<dbReference type="Pfam" id="PF00593">
    <property type="entry name" value="TonB_dep_Rec_b-barrel"/>
    <property type="match status" value="1"/>
</dbReference>
<keyword evidence="3 8" id="KW-1134">Transmembrane beta strand</keyword>
<evidence type="ECO:0000259" key="13">
    <source>
        <dbReference type="Pfam" id="PF07715"/>
    </source>
</evidence>
<evidence type="ECO:0000256" key="4">
    <source>
        <dbReference type="ARBA" id="ARBA00022692"/>
    </source>
</evidence>
<keyword evidence="2 8" id="KW-0813">Transport</keyword>
<dbReference type="InterPro" id="IPR000531">
    <property type="entry name" value="Beta-barrel_TonB"/>
</dbReference>
<dbReference type="OrthoDB" id="5476657at2"/>
<dbReference type="InterPro" id="IPR039426">
    <property type="entry name" value="TonB-dep_rcpt-like"/>
</dbReference>
<feature type="domain" description="TonB-dependent receptor plug" evidence="13">
    <location>
        <begin position="85"/>
        <end position="186"/>
    </location>
</feature>
<sequence>MRRISAFSASVIALAIAGQAHAQAAQEGTTPPNAQDNAAAGTAQTTAGSPAEAPNAVADAGAADSGSEIVVTGIRASLARAAEIKRNAAQVVDSIVAQDIGKFPDPTTAAALQRVPGVQVTVGGNNEIQNPLVRGLGDILTTLDGREIFTAEGRTFAFQDLPAEAIARLDVYKSNTANLIEGGVAGTIDLRLNKPFNYTDPTIAISGKLNYPSNAEKLGPQLSFLATDRWDTGVGEIGALLNVSWYDMPFNRPYNYVAERRAGSGSSAGILLPISTGGLNEYGRYQRPQANGSIQWQATPSLEIYIDGLYSAYRSKFSTGFYEYRLGTAQSVSDIVRSDNCFTANVGPDGFNPNATTSPTEITQQQLCGFTSATFNNLEAFTSTQAHNNRTDTWLAAGGFRFDRDRLKANVDVSYERSIVNNENFIVDIGKRVPEATLALVNDDQTATITAPGNPMADPTGFTFINALFQDYLRSSGGLLAVKGDATYEVDTILKTIEVGARYADRSARFQQVQLGVAPPGGSFATPIAAIDLPLERGPGIPQINNGAPFLLPSRDYLLSNSGQATIRNFFGAPDGQPAFDPTREFNVGEKSYAGYVQAGYEVPFGSGPVVLDGKLGVRYTRTDRDITGTGVVSGSPVTTTSSNSDTDWLPNASARLQLGGGLQLRATYARTLARPGFGSLNPGLNYIVSTNPNIRNSGSGGNPDLRPQKSDSFDATLEYYWNDGYFAIAGYYRDISDRVVNGVTAEEIDGIVYNISRPRNVGSAKLKGIEVSAQTFFSFLPGDLAGFGVFGNFTLADSKIGGEDALAGYSLQGVSKYNFNAGLLYDRSGISARLVYTYRSKYFDEDRTGAGDVRPVGTDTWLNYVRPNGRLDFSLGYDVNEHVTLTVEGSNILRSRYRSYIDQDYLWRDTRTDDSVYAVGVRTRF</sequence>
<keyword evidence="14" id="KW-0675">Receptor</keyword>
<evidence type="ECO:0000259" key="12">
    <source>
        <dbReference type="Pfam" id="PF00593"/>
    </source>
</evidence>
<feature type="compositionally biased region" description="Low complexity" evidence="10">
    <location>
        <begin position="33"/>
        <end position="62"/>
    </location>
</feature>
<dbReference type="PROSITE" id="PS52016">
    <property type="entry name" value="TONB_DEPENDENT_REC_3"/>
    <property type="match status" value="1"/>
</dbReference>
<keyword evidence="15" id="KW-1185">Reference proteome</keyword>
<comment type="similarity">
    <text evidence="8 9">Belongs to the TonB-dependent receptor family.</text>
</comment>
<dbReference type="SUPFAM" id="SSF56935">
    <property type="entry name" value="Porins"/>
    <property type="match status" value="1"/>
</dbReference>
<evidence type="ECO:0000256" key="5">
    <source>
        <dbReference type="ARBA" id="ARBA00023077"/>
    </source>
</evidence>
<evidence type="ECO:0000256" key="11">
    <source>
        <dbReference type="SAM" id="SignalP"/>
    </source>
</evidence>
<dbReference type="Proteomes" id="UP000292347">
    <property type="component" value="Unassembled WGS sequence"/>
</dbReference>
<organism evidence="14 15">
    <name type="scientific">Sphingomonas desiccabilis</name>
    <dbReference type="NCBI Taxonomy" id="429134"/>
    <lineage>
        <taxon>Bacteria</taxon>
        <taxon>Pseudomonadati</taxon>
        <taxon>Pseudomonadota</taxon>
        <taxon>Alphaproteobacteria</taxon>
        <taxon>Sphingomonadales</taxon>
        <taxon>Sphingomonadaceae</taxon>
        <taxon>Sphingomonas</taxon>
    </lineage>
</organism>
<evidence type="ECO:0000256" key="9">
    <source>
        <dbReference type="RuleBase" id="RU003357"/>
    </source>
</evidence>
<name>A0A4Q2IZ56_9SPHN</name>
<dbReference type="InterPro" id="IPR010104">
    <property type="entry name" value="TonB_rcpt_bac"/>
</dbReference>
<feature type="signal peptide" evidence="11">
    <location>
        <begin position="1"/>
        <end position="22"/>
    </location>
</feature>
<comment type="caution">
    <text evidence="14">The sequence shown here is derived from an EMBL/GenBank/DDBJ whole genome shotgun (WGS) entry which is preliminary data.</text>
</comment>
<dbReference type="PANTHER" id="PTHR40980:SF3">
    <property type="entry name" value="TONB-DEPENDENT RECEPTOR-LIKE BETA-BARREL DOMAIN-CONTAINING PROTEIN"/>
    <property type="match status" value="1"/>
</dbReference>
<dbReference type="EMBL" id="SDPT01000001">
    <property type="protein sequence ID" value="RXZ34610.1"/>
    <property type="molecule type" value="Genomic_DNA"/>
</dbReference>
<dbReference type="Pfam" id="PF07715">
    <property type="entry name" value="Plug"/>
    <property type="match status" value="1"/>
</dbReference>
<dbReference type="Gene3D" id="2.170.130.10">
    <property type="entry name" value="TonB-dependent receptor, plug domain"/>
    <property type="match status" value="1"/>
</dbReference>